<reference evidence="5 6" key="1">
    <citation type="submission" date="2019-01" db="EMBL/GenBank/DDBJ databases">
        <authorList>
            <person name="Alioto T."/>
            <person name="Alioto T."/>
        </authorList>
    </citation>
    <scope>NUCLEOTIDE SEQUENCE [LARGE SCALE GENOMIC DNA]</scope>
</reference>
<dbReference type="GO" id="GO:0070378">
    <property type="term" value="P:positive regulation of ERK5 cascade"/>
    <property type="evidence" value="ECO:0007669"/>
    <property type="project" value="TreeGrafter"/>
</dbReference>
<protein>
    <recommendedName>
        <fullName evidence="7">ALK and LTK ligand 1</fullName>
    </recommendedName>
</protein>
<evidence type="ECO:0000313" key="5">
    <source>
        <dbReference type="EMBL" id="VFV24249.1"/>
    </source>
</evidence>
<dbReference type="GO" id="GO:0030971">
    <property type="term" value="F:receptor tyrosine kinase binding"/>
    <property type="evidence" value="ECO:0007669"/>
    <property type="project" value="InterPro"/>
</dbReference>
<organism evidence="5 6">
    <name type="scientific">Lynx pardinus</name>
    <name type="common">Iberian lynx</name>
    <name type="synonym">Felis pardina</name>
    <dbReference type="NCBI Taxonomy" id="191816"/>
    <lineage>
        <taxon>Eukaryota</taxon>
        <taxon>Metazoa</taxon>
        <taxon>Chordata</taxon>
        <taxon>Craniata</taxon>
        <taxon>Vertebrata</taxon>
        <taxon>Euteleostomi</taxon>
        <taxon>Mammalia</taxon>
        <taxon>Eutheria</taxon>
        <taxon>Laurasiatheria</taxon>
        <taxon>Carnivora</taxon>
        <taxon>Feliformia</taxon>
        <taxon>Felidae</taxon>
        <taxon>Felinae</taxon>
        <taxon>Lynx</taxon>
    </lineage>
</organism>
<dbReference type="GO" id="GO:0005125">
    <property type="term" value="F:cytokine activity"/>
    <property type="evidence" value="ECO:0007669"/>
    <property type="project" value="UniProtKB-ARBA"/>
</dbReference>
<evidence type="ECO:0000313" key="6">
    <source>
        <dbReference type="Proteomes" id="UP000386466"/>
    </source>
</evidence>
<dbReference type="PANTHER" id="PTHR28676">
    <property type="entry name" value="ALK AND LTK LIGAND 2-RELATED"/>
    <property type="match status" value="1"/>
</dbReference>
<name>A0A485MV11_LYNPA</name>
<comment type="subcellular location">
    <subcellularLocation>
        <location evidence="1">Secreted</location>
    </subcellularLocation>
</comment>
<comment type="similarity">
    <text evidence="4">Belongs to the ALKAL family.</text>
</comment>
<dbReference type="Pfam" id="PF15129">
    <property type="entry name" value="ALKL1_2"/>
    <property type="match status" value="1"/>
</dbReference>
<keyword evidence="6" id="KW-1185">Reference proteome</keyword>
<gene>
    <name evidence="5" type="ORF">LYPA_23C006818</name>
</gene>
<proteinExistence type="inferred from homology"/>
<dbReference type="InterPro" id="IPR029364">
    <property type="entry name" value="ALKL1/2"/>
</dbReference>
<dbReference type="EMBL" id="CAAGRJ010006347">
    <property type="protein sequence ID" value="VFV24249.1"/>
    <property type="molecule type" value="Genomic_DNA"/>
</dbReference>
<keyword evidence="3" id="KW-0732">Signal</keyword>
<evidence type="ECO:0000256" key="4">
    <source>
        <dbReference type="ARBA" id="ARBA00033741"/>
    </source>
</evidence>
<sequence length="146" mass="16185">MISPSSPPLPGCRLALRSLFLPTAPLGSARRPGDTWGGELQSSRRPTALTMLFWADTGLRGAGSRPEMFLKDSNLKDKLIKHFTGPITFPDECSIHFHRLYHNTRDCSTPAYYKRCARLLTRLAVSPLCSQTRPALGALLKNMNTT</sequence>
<evidence type="ECO:0000256" key="1">
    <source>
        <dbReference type="ARBA" id="ARBA00004613"/>
    </source>
</evidence>
<dbReference type="Proteomes" id="UP000386466">
    <property type="component" value="Unassembled WGS sequence"/>
</dbReference>
<dbReference type="AlphaFoldDB" id="A0A485MV11"/>
<evidence type="ECO:0000256" key="3">
    <source>
        <dbReference type="ARBA" id="ARBA00022729"/>
    </source>
</evidence>
<accession>A0A485MV11</accession>
<evidence type="ECO:0008006" key="7">
    <source>
        <dbReference type="Google" id="ProtNLM"/>
    </source>
</evidence>
<dbReference type="GO" id="GO:0070374">
    <property type="term" value="P:positive regulation of ERK1 and ERK2 cascade"/>
    <property type="evidence" value="ECO:0007669"/>
    <property type="project" value="TreeGrafter"/>
</dbReference>
<evidence type="ECO:0000256" key="2">
    <source>
        <dbReference type="ARBA" id="ARBA00022525"/>
    </source>
</evidence>
<dbReference type="GO" id="GO:0030298">
    <property type="term" value="F:receptor signaling protein tyrosine kinase activator activity"/>
    <property type="evidence" value="ECO:0007669"/>
    <property type="project" value="InterPro"/>
</dbReference>
<dbReference type="PANTHER" id="PTHR28676:SF1">
    <property type="entry name" value="ALK AND LTK LIGAND 1"/>
    <property type="match status" value="1"/>
</dbReference>
<keyword evidence="2" id="KW-0964">Secreted</keyword>
<dbReference type="GO" id="GO:0005576">
    <property type="term" value="C:extracellular region"/>
    <property type="evidence" value="ECO:0007669"/>
    <property type="project" value="UniProtKB-SubCell"/>
</dbReference>